<sequence>MSVRFRDACQGGGAYGKTAAPHPFLALFVMPYAFALIRVQVTPAAAERQERKRPSERGGVISPQPPCSPVRPAAAFSPAT</sequence>
<keyword evidence="2" id="KW-1133">Transmembrane helix</keyword>
<protein>
    <submittedName>
        <fullName evidence="3">Uncharacterized protein</fullName>
    </submittedName>
</protein>
<evidence type="ECO:0000256" key="1">
    <source>
        <dbReference type="SAM" id="MobiDB-lite"/>
    </source>
</evidence>
<feature type="transmembrane region" description="Helical" evidence="2">
    <location>
        <begin position="24"/>
        <end position="46"/>
    </location>
</feature>
<feature type="compositionally biased region" description="Basic and acidic residues" evidence="1">
    <location>
        <begin position="47"/>
        <end position="56"/>
    </location>
</feature>
<proteinExistence type="predicted"/>
<feature type="region of interest" description="Disordered" evidence="1">
    <location>
        <begin position="45"/>
        <end position="80"/>
    </location>
</feature>
<accession>A0A5V9HH44</accession>
<keyword evidence="2" id="KW-0472">Membrane</keyword>
<name>A0A5V9HH44_SALAN</name>
<evidence type="ECO:0000313" key="3">
    <source>
        <dbReference type="EMBL" id="EBV6103481.1"/>
    </source>
</evidence>
<comment type="caution">
    <text evidence="3">The sequence shown here is derived from an EMBL/GenBank/DDBJ whole genome shotgun (WGS) entry which is preliminary data.</text>
</comment>
<dbReference type="AlphaFoldDB" id="A0A5V9HH44"/>
<reference evidence="3" key="1">
    <citation type="submission" date="2018-07" db="EMBL/GenBank/DDBJ databases">
        <authorList>
            <consortium name="GenomeTrakr network: Whole genome sequencing for foodborne pathogen traceback"/>
        </authorList>
    </citation>
    <scope>NUCLEOTIDE SEQUENCE</scope>
    <source>
        <strain evidence="3">AZ-TG74568</strain>
    </source>
</reference>
<evidence type="ECO:0000256" key="2">
    <source>
        <dbReference type="SAM" id="Phobius"/>
    </source>
</evidence>
<dbReference type="EMBL" id="AAHFTY010000024">
    <property type="protein sequence ID" value="EBV6103481.1"/>
    <property type="molecule type" value="Genomic_DNA"/>
</dbReference>
<keyword evidence="2" id="KW-0812">Transmembrane</keyword>
<gene>
    <name evidence="3" type="ORF">OB37_23860</name>
</gene>
<organism evidence="3">
    <name type="scientific">Salmonella anatum</name>
    <dbReference type="NCBI Taxonomy" id="58712"/>
    <lineage>
        <taxon>Bacteria</taxon>
        <taxon>Pseudomonadati</taxon>
        <taxon>Pseudomonadota</taxon>
        <taxon>Gammaproteobacteria</taxon>
        <taxon>Enterobacterales</taxon>
        <taxon>Enterobacteriaceae</taxon>
        <taxon>Salmonella</taxon>
    </lineage>
</organism>